<dbReference type="STRING" id="394096.DB31_3499"/>
<dbReference type="AlphaFoldDB" id="A0A085WUK6"/>
<dbReference type="OrthoDB" id="8564954at2"/>
<proteinExistence type="predicted"/>
<keyword evidence="2" id="KW-1185">Reference proteome</keyword>
<organism evidence="1 2">
    <name type="scientific">Hyalangium minutum</name>
    <dbReference type="NCBI Taxonomy" id="394096"/>
    <lineage>
        <taxon>Bacteria</taxon>
        <taxon>Pseudomonadati</taxon>
        <taxon>Myxococcota</taxon>
        <taxon>Myxococcia</taxon>
        <taxon>Myxococcales</taxon>
        <taxon>Cystobacterineae</taxon>
        <taxon>Archangiaceae</taxon>
        <taxon>Hyalangium</taxon>
    </lineage>
</organism>
<comment type="caution">
    <text evidence="1">The sequence shown here is derived from an EMBL/GenBank/DDBJ whole genome shotgun (WGS) entry which is preliminary data.</text>
</comment>
<dbReference type="InterPro" id="IPR046715">
    <property type="entry name" value="DUF6607"/>
</dbReference>
<dbReference type="RefSeq" id="WP_052419737.1">
    <property type="nucleotide sequence ID" value="NZ_JMCB01000002.1"/>
</dbReference>
<evidence type="ECO:0000313" key="2">
    <source>
        <dbReference type="Proteomes" id="UP000028725"/>
    </source>
</evidence>
<name>A0A085WUK6_9BACT</name>
<dbReference type="Pfam" id="PF20311">
    <property type="entry name" value="DUF6607"/>
    <property type="match status" value="1"/>
</dbReference>
<dbReference type="Proteomes" id="UP000028725">
    <property type="component" value="Unassembled WGS sequence"/>
</dbReference>
<sequence>MPRWALLTLTLACAPRSISPTVQVEAPAAEGCDPERDRAAILRMAGSYRVEFAFEETVSLSEGYTPRAPYRTTGTEWVGVVEDTPGRVSLQHILVVTKDGQPAPLKHWRQDWTFEDTELLEFRGRQSWEHHALSPAEARCTWSQAVFEVDDGPRYEGSGRWTHARGVSSWQSGETWRPLPRREYTKRSDYDVLTGTNRHALTPTGWVHEQDSLKVVLGPVPHALVRERGLNVYTRLPEAQSLPEASAYWTDTQGFWSEVRQEWHALFQAHPHLTMRENAEGRRRSEELFALAETYRQRQREGKPESAANMRAQIRATLERFVERGVSATASQREASR</sequence>
<dbReference type="PATRIC" id="fig|394096.3.peg.1149"/>
<gene>
    <name evidence="1" type="ORF">DB31_3499</name>
</gene>
<reference evidence="1 2" key="1">
    <citation type="submission" date="2014-04" db="EMBL/GenBank/DDBJ databases">
        <title>Genome assembly of Hyalangium minutum DSM 14724.</title>
        <authorList>
            <person name="Sharma G."/>
            <person name="Subramanian S."/>
        </authorList>
    </citation>
    <scope>NUCLEOTIDE SEQUENCE [LARGE SCALE GENOMIC DNA]</scope>
    <source>
        <strain evidence="1 2">DSM 14724</strain>
    </source>
</reference>
<protein>
    <submittedName>
        <fullName evidence="1">Uncharacterized protein</fullName>
    </submittedName>
</protein>
<accession>A0A085WUK6</accession>
<evidence type="ECO:0000313" key="1">
    <source>
        <dbReference type="EMBL" id="KFE71369.1"/>
    </source>
</evidence>
<dbReference type="EMBL" id="JMCB01000002">
    <property type="protein sequence ID" value="KFE71369.1"/>
    <property type="molecule type" value="Genomic_DNA"/>
</dbReference>